<dbReference type="GO" id="GO:0046695">
    <property type="term" value="C:SLIK (SAGA-like) complex"/>
    <property type="evidence" value="ECO:0007669"/>
    <property type="project" value="InterPro"/>
</dbReference>
<dbReference type="RefSeq" id="XP_001712498.1">
    <property type="nucleotide sequence ID" value="XM_001712446.1"/>
</dbReference>
<comment type="subcellular location">
    <subcellularLocation>
        <location evidence="1">Nucleus</location>
    </subcellularLocation>
</comment>
<dbReference type="InterPro" id="IPR037796">
    <property type="entry name" value="TAF6"/>
</dbReference>
<proteinExistence type="inferred from homology"/>
<keyword evidence="3" id="KW-0805">Transcription regulation</keyword>
<accession>A9BKK2</accession>
<evidence type="ECO:0000313" key="7">
    <source>
        <dbReference type="EMBL" id="ABW98173.1"/>
    </source>
</evidence>
<dbReference type="Pfam" id="PF07571">
    <property type="entry name" value="TAF6_C"/>
    <property type="match status" value="1"/>
</dbReference>
<dbReference type="GO" id="GO:0005669">
    <property type="term" value="C:transcription factor TFIID complex"/>
    <property type="evidence" value="ECO:0007669"/>
    <property type="project" value="InterPro"/>
</dbReference>
<keyword evidence="7" id="KW-0542">Nucleomorph</keyword>
<organism evidence="7 8">
    <name type="scientific">Hemiselmis andersenii</name>
    <name type="common">Cryptophyte alga</name>
    <dbReference type="NCBI Taxonomy" id="464988"/>
    <lineage>
        <taxon>Eukaryota</taxon>
        <taxon>Cryptophyceae</taxon>
        <taxon>Cryptomonadales</taxon>
        <taxon>Hemiselmidaceae</taxon>
        <taxon>Hemiselmis</taxon>
    </lineage>
</organism>
<dbReference type="Proteomes" id="UP000243127">
    <property type="component" value="Nucleomorph 2"/>
</dbReference>
<evidence type="ECO:0000256" key="1">
    <source>
        <dbReference type="ARBA" id="ARBA00004123"/>
    </source>
</evidence>
<dbReference type="InterPro" id="IPR011442">
    <property type="entry name" value="TAF6_C"/>
</dbReference>
<dbReference type="Gene3D" id="1.25.40.770">
    <property type="entry name" value="TAF6, C-terminal HEAT repeat domain"/>
    <property type="match status" value="1"/>
</dbReference>
<evidence type="ECO:0000259" key="6">
    <source>
        <dbReference type="Pfam" id="PF07571"/>
    </source>
</evidence>
<evidence type="ECO:0000256" key="3">
    <source>
        <dbReference type="ARBA" id="ARBA00023015"/>
    </source>
</evidence>
<comment type="similarity">
    <text evidence="2">Belongs to the TAF6 family.</text>
</comment>
<sequence>MKKIDFFLTKISFFSKTIRTFVKLITKKNYSDWDLSENLYLIIENLIEKIVYVALKFMIRGKRKMLTFEDLKNSFSLLKETSFFSNHMLFYKKLKQKYNFLYEISKKKKTFGEKSFYYRDFSFVKQTWITFDLKKSKVYSKNKIESDFFKRKRNYFGGKFFSLSLMPKKLRYFYKYFITVFEKGSQKEQLACLESLSEDDGLFSIIPYIIIYINQIFMAKNQNVLKLKYGIKIIYALIWKNYHKMQPFIHQIFPILINCIIGKRFSGIKEDEQYLKYFSVKIVSLIFFRFGSSYSGLKSKITFLFSKQLLNSLKNIKYLIGPLMGLTSFGTKTVELYVMPFLSIILEQIEKEIFIKKNISQDLKILFDFIINIITSYLIQKKMQFFLDSSLDISSKFKIEEVFKMFPRIEYLKEKLKTQ</sequence>
<dbReference type="GO" id="GO:0000124">
    <property type="term" value="C:SAGA complex"/>
    <property type="evidence" value="ECO:0007669"/>
    <property type="project" value="InterPro"/>
</dbReference>
<dbReference type="CDD" id="cd08050">
    <property type="entry name" value="TAF6C"/>
    <property type="match status" value="1"/>
</dbReference>
<evidence type="ECO:0000256" key="5">
    <source>
        <dbReference type="ARBA" id="ARBA00023242"/>
    </source>
</evidence>
<dbReference type="PANTHER" id="PTHR10221:SF9">
    <property type="entry name" value="TRANSCRIPTION INITIATION FACTOR TFIID SUBUNIT 6"/>
    <property type="match status" value="1"/>
</dbReference>
<dbReference type="GO" id="GO:0016251">
    <property type="term" value="F:RNA polymerase II general transcription initiation factor activity"/>
    <property type="evidence" value="ECO:0007669"/>
    <property type="project" value="InterPro"/>
</dbReference>
<evidence type="ECO:0000256" key="2">
    <source>
        <dbReference type="ARBA" id="ARBA00007688"/>
    </source>
</evidence>
<gene>
    <name evidence="7" type="ORF">HAN_2g357</name>
</gene>
<reference evidence="7 8" key="1">
    <citation type="journal article" date="2007" name="Proc. Natl. Acad. Sci. U.S.A.">
        <title>Nucleomorph genome of Hemiselmis andersenii reveals complete intron loss and compaction as a driver of protein structure and function.</title>
        <authorList>
            <person name="Lane C.E."/>
            <person name="van den Heuvel K."/>
            <person name="Kozera C."/>
            <person name="Curtis B.A."/>
            <person name="Parsons B.J."/>
            <person name="Bowman S."/>
            <person name="Archibald J.M."/>
        </authorList>
    </citation>
    <scope>NUCLEOTIDE SEQUENCE [LARGE SCALE GENOMIC DNA]</scope>
    <source>
        <strain evidence="7 8">CCMP644</strain>
    </source>
</reference>
<evidence type="ECO:0000256" key="4">
    <source>
        <dbReference type="ARBA" id="ARBA00023163"/>
    </source>
</evidence>
<evidence type="ECO:0000313" key="8">
    <source>
        <dbReference type="Proteomes" id="UP000243127"/>
    </source>
</evidence>
<dbReference type="GO" id="GO:0051123">
    <property type="term" value="P:RNA polymerase II preinitiation complex assembly"/>
    <property type="evidence" value="ECO:0007669"/>
    <property type="project" value="TreeGrafter"/>
</dbReference>
<keyword evidence="5" id="KW-0539">Nucleus</keyword>
<dbReference type="PANTHER" id="PTHR10221">
    <property type="entry name" value="TRANSCRIPTION INITIATION FACTOR TFIID SUBUNIT 6"/>
    <property type="match status" value="1"/>
</dbReference>
<dbReference type="AlphaFoldDB" id="A9BKK2"/>
<name>A9BKK2_HEMAN</name>
<dbReference type="GO" id="GO:0003713">
    <property type="term" value="F:transcription coactivator activity"/>
    <property type="evidence" value="ECO:0007669"/>
    <property type="project" value="TreeGrafter"/>
</dbReference>
<keyword evidence="4" id="KW-0804">Transcription</keyword>
<protein>
    <submittedName>
        <fullName evidence="7">Taf</fullName>
    </submittedName>
</protein>
<dbReference type="GeneID" id="5739700"/>
<feature type="domain" description="TAF6 C-terminal HEAT repeat" evidence="6">
    <location>
        <begin position="166"/>
        <end position="342"/>
    </location>
</feature>
<geneLocation type="nucleomorph" evidence="7"/>
<dbReference type="InterPro" id="IPR046344">
    <property type="entry name" value="TAF6_C_sf"/>
</dbReference>
<dbReference type="EMBL" id="CP000882">
    <property type="protein sequence ID" value="ABW98173.1"/>
    <property type="molecule type" value="Genomic_DNA"/>
</dbReference>